<dbReference type="HOGENOM" id="CLU_012312_1_0_14"/>
<feature type="transmembrane region" description="Helical" evidence="12">
    <location>
        <begin position="330"/>
        <end position="346"/>
    </location>
</feature>
<dbReference type="GO" id="GO:0090563">
    <property type="term" value="F:protein-phosphocysteine-sugar phosphotransferase activity"/>
    <property type="evidence" value="ECO:0007669"/>
    <property type="project" value="TreeGrafter"/>
</dbReference>
<name>Q98QK0_MYCPU</name>
<feature type="transmembrane region" description="Helical" evidence="12">
    <location>
        <begin position="352"/>
        <end position="375"/>
    </location>
</feature>
<evidence type="ECO:0000256" key="10">
    <source>
        <dbReference type="ARBA" id="ARBA00023136"/>
    </source>
</evidence>
<feature type="domain" description="PTS EIIC type-1" evidence="14">
    <location>
        <begin position="18"/>
        <end position="448"/>
    </location>
</feature>
<keyword evidence="7 12" id="KW-0812">Transmembrane</keyword>
<feature type="transmembrane region" description="Helical" evidence="12">
    <location>
        <begin position="382"/>
        <end position="404"/>
    </location>
</feature>
<evidence type="ECO:0000259" key="14">
    <source>
        <dbReference type="PROSITE" id="PS51103"/>
    </source>
</evidence>
<feature type="transmembrane region" description="Helical" evidence="12">
    <location>
        <begin position="31"/>
        <end position="52"/>
    </location>
</feature>
<evidence type="ECO:0000256" key="9">
    <source>
        <dbReference type="ARBA" id="ARBA00022989"/>
    </source>
</evidence>
<dbReference type="GO" id="GO:0009401">
    <property type="term" value="P:phosphoenolpyruvate-dependent sugar phosphotransferase system"/>
    <property type="evidence" value="ECO:0007669"/>
    <property type="project" value="UniProtKB-KW"/>
</dbReference>
<dbReference type="InterPro" id="IPR001996">
    <property type="entry name" value="PTS_IIB_1"/>
</dbReference>
<feature type="transmembrane region" description="Helical" evidence="12">
    <location>
        <begin position="155"/>
        <end position="175"/>
    </location>
</feature>
<feature type="active site" description="Phosphocysteine intermediate; for EIIB activity" evidence="11">
    <location>
        <position position="502"/>
    </location>
</feature>
<feature type="transmembrane region" description="Helical" evidence="12">
    <location>
        <begin position="416"/>
        <end position="436"/>
    </location>
</feature>
<keyword evidence="5 15" id="KW-0808">Transferase</keyword>
<feature type="transmembrane region" description="Helical" evidence="12">
    <location>
        <begin position="104"/>
        <end position="129"/>
    </location>
</feature>
<reference evidence="15 16" key="1">
    <citation type="journal article" date="2001" name="Nucleic Acids Res.">
        <title>The complete genome sequence of the murine respiratory pathogen Mycoplasma pulmonis.</title>
        <authorList>
            <person name="Chambaud I."/>
            <person name="Heilig R."/>
            <person name="Ferris S."/>
            <person name="Barbe V."/>
            <person name="Samson D."/>
            <person name="Galisson F."/>
            <person name="Moszer I."/>
            <person name="Dybvig K."/>
            <person name="Wroblewski H."/>
            <person name="Viari A."/>
            <person name="Rocha E.P.C."/>
            <person name="Blanchard A."/>
        </authorList>
    </citation>
    <scope>NUCLEOTIDE SEQUENCE [LARGE SCALE GENOMIC DNA]</scope>
    <source>
        <strain evidence="15 16">UAB CTIP</strain>
    </source>
</reference>
<evidence type="ECO:0000259" key="13">
    <source>
        <dbReference type="PROSITE" id="PS51098"/>
    </source>
</evidence>
<evidence type="ECO:0000313" key="15">
    <source>
        <dbReference type="EMBL" id="CAC13534.1"/>
    </source>
</evidence>
<evidence type="ECO:0000256" key="2">
    <source>
        <dbReference type="ARBA" id="ARBA00022448"/>
    </source>
</evidence>
<dbReference type="PANTHER" id="PTHR30009">
    <property type="entry name" value="CYTOCHROME C-TYPE SYNTHESIS PROTEIN AND PTS TRANSMEMBRANE COMPONENT"/>
    <property type="match status" value="1"/>
</dbReference>
<keyword evidence="8" id="KW-0418">Kinase</keyword>
<accession>Q98QK0</accession>
<dbReference type="KEGG" id="mpu:MYPU_3610"/>
<feature type="transmembrane region" description="Helical" evidence="12">
    <location>
        <begin position="72"/>
        <end position="97"/>
    </location>
</feature>
<keyword evidence="6" id="KW-0598">Phosphotransferase system</keyword>
<evidence type="ECO:0000256" key="5">
    <source>
        <dbReference type="ARBA" id="ARBA00022679"/>
    </source>
</evidence>
<keyword evidence="3" id="KW-1003">Cell membrane</keyword>
<evidence type="ECO:0000256" key="11">
    <source>
        <dbReference type="PROSITE-ProRule" id="PRU00421"/>
    </source>
</evidence>
<protein>
    <submittedName>
        <fullName evidence="15">PTS SYSTEM, N-ACETYLGLUCOSAMINE-SPECIFIC IIABC COMPONENT (EIIABC-NAG)(N-ACETYLGLUCOSAMINE-PERMEASE IIABC COMPONENT) (PHOSPHOTRANSFERASE ENZYME II, ABC COMPONENT) (EII-NAG)</fullName>
        <ecNumber evidence="15">2.7.1.69</ecNumber>
    </submittedName>
</protein>
<dbReference type="InterPro" id="IPR003352">
    <property type="entry name" value="PTS_EIIC"/>
</dbReference>
<comment type="subcellular location">
    <subcellularLocation>
        <location evidence="1">Cell membrane</location>
        <topology evidence="1">Multi-pass membrane protein</topology>
    </subcellularLocation>
</comment>
<gene>
    <name evidence="15" type="ordered locus">MYPU_3610</name>
</gene>
<proteinExistence type="predicted"/>
<keyword evidence="2" id="KW-0813">Transport</keyword>
<dbReference type="InterPro" id="IPR013013">
    <property type="entry name" value="PTS_EIIC_1"/>
</dbReference>
<evidence type="ECO:0000313" key="16">
    <source>
        <dbReference type="Proteomes" id="UP000000528"/>
    </source>
</evidence>
<dbReference type="Pfam" id="PF00367">
    <property type="entry name" value="PTS_EIIB"/>
    <property type="match status" value="1"/>
</dbReference>
<dbReference type="GO" id="GO:0016301">
    <property type="term" value="F:kinase activity"/>
    <property type="evidence" value="ECO:0007669"/>
    <property type="project" value="UniProtKB-KW"/>
</dbReference>
<evidence type="ECO:0000256" key="4">
    <source>
        <dbReference type="ARBA" id="ARBA00022597"/>
    </source>
</evidence>
<dbReference type="PROSITE" id="PS51103">
    <property type="entry name" value="PTS_EIIC_TYPE_1"/>
    <property type="match status" value="1"/>
</dbReference>
<dbReference type="SUPFAM" id="SSF55604">
    <property type="entry name" value="Glucose permease domain IIB"/>
    <property type="match status" value="1"/>
</dbReference>
<dbReference type="PIR" id="A99557">
    <property type="entry name" value="A99557"/>
</dbReference>
<keyword evidence="9 12" id="KW-1133">Transmembrane helix</keyword>
<evidence type="ECO:0000256" key="3">
    <source>
        <dbReference type="ARBA" id="ARBA00022475"/>
    </source>
</evidence>
<evidence type="ECO:0000256" key="6">
    <source>
        <dbReference type="ARBA" id="ARBA00022683"/>
    </source>
</evidence>
<sequence>MTKSKEIIKKWDFKNHINKLLSSLQLLGKSLMLPIAVLPIAALLLRIGSLIQDPLANGSIGLSEAQIMTGKIIASIGDIVFSNLALIFAVGISFGLAKDHRGEAALVGLIVWFGLNTLLKEGFLASNIWKNVLVSEELENKTRLLYFLKNDKPTYQLDAGVFGGIVVGVLTALIYNRYKDVKLHPALSFFGGRRFVPMLGLAMVLPLGLIFAIVWPWLQYGLISIGQGLTSSNGFLKGFYGGIYAFFSRLVQPFGLHHILNTFVWFQLPISGPNLQGQQMSVNGDIFAFNRGIIGSGVFTTGFFPLFLGGLPGAALAMIMTSDKSKRKQIMTFLGGALIVSWLTGINEPLIFAFIFVSPLLYVLNAILTSFFYMITTWTSMSIGIGFSAGFIDYLVSFPTSWQIASHLGIMANPLWIWPIALLMGITYYFSFYFLIKKLKIATPGREEQLGIEVAGDKNIFGFKSLGKQKTNSEKTEDKYQIMAQNILDIIGFENIKTIEHCATRLRFILENNSPEKINDSASKI</sequence>
<dbReference type="Proteomes" id="UP000000528">
    <property type="component" value="Chromosome"/>
</dbReference>
<dbReference type="EC" id="2.7.1.69" evidence="15"/>
<dbReference type="Pfam" id="PF02378">
    <property type="entry name" value="PTS_EIIC"/>
    <property type="match status" value="1"/>
</dbReference>
<dbReference type="AlphaFoldDB" id="Q98QK0"/>
<feature type="domain" description="PTS EIIB type-1" evidence="13">
    <location>
        <begin position="480"/>
        <end position="525"/>
    </location>
</feature>
<dbReference type="PROSITE" id="PS01035">
    <property type="entry name" value="PTS_EIIB_TYPE_1_CYS"/>
    <property type="match status" value="1"/>
</dbReference>
<dbReference type="PROSITE" id="PS51098">
    <property type="entry name" value="PTS_EIIB_TYPE_1"/>
    <property type="match status" value="1"/>
</dbReference>
<dbReference type="GO" id="GO:0005886">
    <property type="term" value="C:plasma membrane"/>
    <property type="evidence" value="ECO:0007669"/>
    <property type="project" value="UniProtKB-SubCell"/>
</dbReference>
<keyword evidence="16" id="KW-1185">Reference proteome</keyword>
<keyword evidence="10 12" id="KW-0472">Membrane</keyword>
<dbReference type="InterPro" id="IPR050429">
    <property type="entry name" value="PTS_Glucose_EIICBA"/>
</dbReference>
<dbReference type="eggNOG" id="COG1263">
    <property type="taxonomic scope" value="Bacteria"/>
</dbReference>
<dbReference type="InterPro" id="IPR018113">
    <property type="entry name" value="PTrfase_EIIB_Cys"/>
</dbReference>
<evidence type="ECO:0000256" key="12">
    <source>
        <dbReference type="SAM" id="Phobius"/>
    </source>
</evidence>
<organism evidence="16">
    <name type="scientific">Mycoplasmopsis pulmonis (strain UAB CTIP)</name>
    <name type="common">Mycoplasma pulmonis</name>
    <dbReference type="NCBI Taxonomy" id="272635"/>
    <lineage>
        <taxon>Bacteria</taxon>
        <taxon>Bacillati</taxon>
        <taxon>Mycoplasmatota</taxon>
        <taxon>Mycoplasmoidales</taxon>
        <taxon>Metamycoplasmataceae</taxon>
        <taxon>Mycoplasmopsis</taxon>
    </lineage>
</organism>
<evidence type="ECO:0000256" key="8">
    <source>
        <dbReference type="ARBA" id="ARBA00022777"/>
    </source>
</evidence>
<dbReference type="EMBL" id="AL445564">
    <property type="protein sequence ID" value="CAC13534.1"/>
    <property type="molecule type" value="Genomic_DNA"/>
</dbReference>
<keyword evidence="4" id="KW-0762">Sugar transport</keyword>
<dbReference type="RefSeq" id="WP_010925165.1">
    <property type="nucleotide sequence ID" value="NC_002771.1"/>
</dbReference>
<feature type="transmembrane region" description="Helical" evidence="12">
    <location>
        <begin position="293"/>
        <end position="318"/>
    </location>
</feature>
<dbReference type="InterPro" id="IPR036878">
    <property type="entry name" value="Glu_permease_IIB"/>
</dbReference>
<dbReference type="STRING" id="272635.gene:17576961"/>
<dbReference type="GO" id="GO:0008982">
    <property type="term" value="F:protein-N(PI)-phosphohistidine-sugar phosphotransferase activity"/>
    <property type="evidence" value="ECO:0007669"/>
    <property type="project" value="InterPro"/>
</dbReference>
<evidence type="ECO:0000256" key="1">
    <source>
        <dbReference type="ARBA" id="ARBA00004651"/>
    </source>
</evidence>
<feature type="transmembrane region" description="Helical" evidence="12">
    <location>
        <begin position="195"/>
        <end position="218"/>
    </location>
</feature>
<dbReference type="GO" id="GO:0015764">
    <property type="term" value="P:N-acetylglucosamine transport"/>
    <property type="evidence" value="ECO:0007669"/>
    <property type="project" value="TreeGrafter"/>
</dbReference>
<dbReference type="Gene3D" id="3.30.1360.60">
    <property type="entry name" value="Glucose permease domain IIB"/>
    <property type="match status" value="1"/>
</dbReference>
<evidence type="ECO:0000256" key="7">
    <source>
        <dbReference type="ARBA" id="ARBA00022692"/>
    </source>
</evidence>
<dbReference type="PANTHER" id="PTHR30009:SF4">
    <property type="entry name" value="PTS SYSTEM N-ACETYLGLUCOSAMINE-SPECIFIC EIICBA COMPONENT"/>
    <property type="match status" value="1"/>
</dbReference>